<dbReference type="PANTHER" id="PTHR11923">
    <property type="entry name" value="SCAVENGER RECEPTOR CLASS B TYPE-1 SR-B1"/>
    <property type="match status" value="1"/>
</dbReference>
<evidence type="ECO:0000256" key="4">
    <source>
        <dbReference type="ARBA" id="ARBA00022989"/>
    </source>
</evidence>
<dbReference type="GO" id="GO:0006911">
    <property type="term" value="P:phagocytosis, engulfment"/>
    <property type="evidence" value="ECO:0007669"/>
    <property type="project" value="TreeGrafter"/>
</dbReference>
<comment type="similarity">
    <text evidence="2">Belongs to the CD36 family.</text>
</comment>
<dbReference type="Pfam" id="PF01130">
    <property type="entry name" value="CD36"/>
    <property type="match status" value="2"/>
</dbReference>
<dbReference type="Proteomes" id="UP001344447">
    <property type="component" value="Unassembled WGS sequence"/>
</dbReference>
<protein>
    <recommendedName>
        <fullName evidence="10">Lysosome membrane protein 2</fullName>
    </recommendedName>
</protein>
<evidence type="ECO:0000313" key="9">
    <source>
        <dbReference type="Proteomes" id="UP001344447"/>
    </source>
</evidence>
<reference evidence="8 9" key="1">
    <citation type="submission" date="2023-11" db="EMBL/GenBank/DDBJ databases">
        <title>Dfirmibasis_genome.</title>
        <authorList>
            <person name="Edelbroek B."/>
            <person name="Kjellin J."/>
            <person name="Jerlstrom-Hultqvist J."/>
            <person name="Soderbom F."/>
        </authorList>
    </citation>
    <scope>NUCLEOTIDE SEQUENCE [LARGE SCALE GENOMIC DNA]</scope>
    <source>
        <strain evidence="8 9">TNS-C-14</strain>
    </source>
</reference>
<evidence type="ECO:0008006" key="10">
    <source>
        <dbReference type="Google" id="ProtNLM"/>
    </source>
</evidence>
<dbReference type="GO" id="GO:0045335">
    <property type="term" value="C:phagocytic vesicle"/>
    <property type="evidence" value="ECO:0007669"/>
    <property type="project" value="TreeGrafter"/>
</dbReference>
<comment type="subcellular location">
    <subcellularLocation>
        <location evidence="1">Membrane</location>
    </subcellularLocation>
</comment>
<feature type="transmembrane region" description="Helical" evidence="7">
    <location>
        <begin position="7"/>
        <end position="27"/>
    </location>
</feature>
<organism evidence="8 9">
    <name type="scientific">Dictyostelium firmibasis</name>
    <dbReference type="NCBI Taxonomy" id="79012"/>
    <lineage>
        <taxon>Eukaryota</taxon>
        <taxon>Amoebozoa</taxon>
        <taxon>Evosea</taxon>
        <taxon>Eumycetozoa</taxon>
        <taxon>Dictyostelia</taxon>
        <taxon>Dictyosteliales</taxon>
        <taxon>Dictyosteliaceae</taxon>
        <taxon>Dictyostelium</taxon>
    </lineage>
</organism>
<dbReference type="EMBL" id="JAVFKY010000002">
    <property type="protein sequence ID" value="KAK5580004.1"/>
    <property type="molecule type" value="Genomic_DNA"/>
</dbReference>
<gene>
    <name evidence="8" type="ORF">RB653_000016</name>
</gene>
<sequence>MKYIGRIISFPIGLVLIAVGIIIFVIVNRTIQDEFKKAAVVIPDNGADEIVDPWIRFIGNEGDPNNIRTYTFMAYNLTNPAETMQGALPKYQEVGPYSYNYIYERMNANLYDDDEKLSFKLWKRYYPMVADGFRDPTKDTIYHFNLAYAGAVQNVGGELALSVGLTAAAMGQIIAGLTDSSFKLKVQFVATPKIIGGAFSNLLPAGQPNACQAWANDPSIPFSVKAITGNSSTVDASQCLALFTQSNKFSLTDPTIPGVYALSPNTVKTALLATPYGLTSEQADLIIKYQQGMATNFVPNYLVSSFPECAVPTTCSNNPLYFGLLQWAKYPSLLNQSVFDIPGSGVPAVPEFGMYTMSNLTLAKAGSLFLNTSAINLITPTSIGTILTLGQKLAIDPTSVPSSYYAPFSLQEFAAIAKYTGYVMAAFVDGDIIKNQIFANYQGGPITKHTVHDFLFNSTDPLLKLIYPNTPSAWVSSPLDNIQDQKTANATLHTDEIYTGVGDIDLVSSPITFEGEEKLNYNKKIQVSGSFAEQLPPSYLSKDTDAPVNIFTDEFARSLSFKKEVGGNFGGIPYYRYRINESNWEVNPDFYQTIPYLLNLTSIKGGAPAYLSRPRLKGIDVGYYYKAGITNLINDDEDLDVFADYEPRSGKAIHGRYSLQVNTYIQGTDGKNSTIYNKYSAFRADVVHPMFWGVNIIAATQDQVDILTKAYKVDSFRYAITVILIVVGGFLSLISGGLFVLDKMIDL</sequence>
<name>A0AAN7TUN2_9MYCE</name>
<keyword evidence="4 7" id="KW-1133">Transmembrane helix</keyword>
<feature type="transmembrane region" description="Helical" evidence="7">
    <location>
        <begin position="718"/>
        <end position="741"/>
    </location>
</feature>
<accession>A0AAN7TUN2</accession>
<comment type="caution">
    <text evidence="8">The sequence shown here is derived from an EMBL/GenBank/DDBJ whole genome shotgun (WGS) entry which is preliminary data.</text>
</comment>
<keyword evidence="6" id="KW-0325">Glycoprotein</keyword>
<dbReference type="PANTHER" id="PTHR11923:SF102">
    <property type="entry name" value="LYSOSOME MEMBRANE PROTEIN 2-B"/>
    <property type="match status" value="1"/>
</dbReference>
<dbReference type="PRINTS" id="PR01609">
    <property type="entry name" value="CD36FAMILY"/>
</dbReference>
<keyword evidence="3 7" id="KW-0812">Transmembrane</keyword>
<evidence type="ECO:0000256" key="3">
    <source>
        <dbReference type="ARBA" id="ARBA00022692"/>
    </source>
</evidence>
<keyword evidence="5 7" id="KW-0472">Membrane</keyword>
<evidence type="ECO:0000256" key="1">
    <source>
        <dbReference type="ARBA" id="ARBA00004370"/>
    </source>
</evidence>
<dbReference type="GO" id="GO:0012506">
    <property type="term" value="C:vesicle membrane"/>
    <property type="evidence" value="ECO:0007669"/>
    <property type="project" value="TreeGrafter"/>
</dbReference>
<proteinExistence type="inferred from homology"/>
<evidence type="ECO:0000313" key="8">
    <source>
        <dbReference type="EMBL" id="KAK5580004.1"/>
    </source>
</evidence>
<dbReference type="AlphaFoldDB" id="A0AAN7TUN2"/>
<evidence type="ECO:0000256" key="6">
    <source>
        <dbReference type="ARBA" id="ARBA00023180"/>
    </source>
</evidence>
<evidence type="ECO:0000256" key="7">
    <source>
        <dbReference type="SAM" id="Phobius"/>
    </source>
</evidence>
<evidence type="ECO:0000256" key="5">
    <source>
        <dbReference type="ARBA" id="ARBA00023136"/>
    </source>
</evidence>
<keyword evidence="9" id="KW-1185">Reference proteome</keyword>
<dbReference type="InterPro" id="IPR002159">
    <property type="entry name" value="CD36_fam"/>
</dbReference>
<dbReference type="GO" id="GO:0005044">
    <property type="term" value="F:scavenger receptor activity"/>
    <property type="evidence" value="ECO:0007669"/>
    <property type="project" value="TreeGrafter"/>
</dbReference>
<evidence type="ECO:0000256" key="2">
    <source>
        <dbReference type="ARBA" id="ARBA00010532"/>
    </source>
</evidence>